<dbReference type="EMBL" id="BKCJ011867071">
    <property type="protein sequence ID" value="GFD59597.1"/>
    <property type="molecule type" value="Genomic_DNA"/>
</dbReference>
<protein>
    <recommendedName>
        <fullName evidence="1">Phosphoribosyltransferase domain-containing protein</fullName>
    </recommendedName>
</protein>
<dbReference type="CDD" id="cd06223">
    <property type="entry name" value="PRTases_typeI"/>
    <property type="match status" value="1"/>
</dbReference>
<accession>A0A699XIX1</accession>
<feature type="non-terminal residue" evidence="2">
    <location>
        <position position="1"/>
    </location>
</feature>
<sequence>ILNEGALHACEVSASQLQEVLDHEARELQRREQAYRVGRAPLQLKDQTVILIDDGMATGASMMAAVHAVRTHSPARIVVA</sequence>
<dbReference type="SUPFAM" id="SSF53271">
    <property type="entry name" value="PRTase-like"/>
    <property type="match status" value="1"/>
</dbReference>
<name>A0A699XIX1_TANCI</name>
<evidence type="ECO:0000313" key="2">
    <source>
        <dbReference type="EMBL" id="GFD59597.1"/>
    </source>
</evidence>
<comment type="caution">
    <text evidence="2">The sequence shown here is derived from an EMBL/GenBank/DDBJ whole genome shotgun (WGS) entry which is preliminary data.</text>
</comment>
<dbReference type="Gene3D" id="3.40.50.2020">
    <property type="match status" value="1"/>
</dbReference>
<organism evidence="2">
    <name type="scientific">Tanacetum cinerariifolium</name>
    <name type="common">Dalmatian daisy</name>
    <name type="synonym">Chrysanthemum cinerariifolium</name>
    <dbReference type="NCBI Taxonomy" id="118510"/>
    <lineage>
        <taxon>Eukaryota</taxon>
        <taxon>Viridiplantae</taxon>
        <taxon>Streptophyta</taxon>
        <taxon>Embryophyta</taxon>
        <taxon>Tracheophyta</taxon>
        <taxon>Spermatophyta</taxon>
        <taxon>Magnoliopsida</taxon>
        <taxon>eudicotyledons</taxon>
        <taxon>Gunneridae</taxon>
        <taxon>Pentapetalae</taxon>
        <taxon>asterids</taxon>
        <taxon>campanulids</taxon>
        <taxon>Asterales</taxon>
        <taxon>Asteraceae</taxon>
        <taxon>Asteroideae</taxon>
        <taxon>Anthemideae</taxon>
        <taxon>Anthemidinae</taxon>
        <taxon>Tanacetum</taxon>
    </lineage>
</organism>
<dbReference type="InterPro" id="IPR029057">
    <property type="entry name" value="PRTase-like"/>
</dbReference>
<dbReference type="Pfam" id="PF00156">
    <property type="entry name" value="Pribosyltran"/>
    <property type="match status" value="1"/>
</dbReference>
<dbReference type="InterPro" id="IPR000836">
    <property type="entry name" value="PRTase_dom"/>
</dbReference>
<feature type="domain" description="Phosphoribosyltransferase" evidence="1">
    <location>
        <begin position="31"/>
        <end position="78"/>
    </location>
</feature>
<evidence type="ECO:0000259" key="1">
    <source>
        <dbReference type="Pfam" id="PF00156"/>
    </source>
</evidence>
<proteinExistence type="predicted"/>
<reference evidence="2" key="1">
    <citation type="journal article" date="2019" name="Sci. Rep.">
        <title>Draft genome of Tanacetum cinerariifolium, the natural source of mosquito coil.</title>
        <authorList>
            <person name="Yamashiro T."/>
            <person name="Shiraishi A."/>
            <person name="Satake H."/>
            <person name="Nakayama K."/>
        </authorList>
    </citation>
    <scope>NUCLEOTIDE SEQUENCE</scope>
</reference>
<feature type="non-terminal residue" evidence="2">
    <location>
        <position position="80"/>
    </location>
</feature>
<dbReference type="AlphaFoldDB" id="A0A699XIX1"/>
<gene>
    <name evidence="2" type="ORF">Tci_931566</name>
</gene>